<keyword evidence="2" id="KW-1133">Transmembrane helix</keyword>
<evidence type="ECO:0000313" key="4">
    <source>
        <dbReference type="Proteomes" id="UP000056925"/>
    </source>
</evidence>
<dbReference type="Proteomes" id="UP000056925">
    <property type="component" value="Chromosome"/>
</dbReference>
<keyword evidence="2" id="KW-0472">Membrane</keyword>
<feature type="compositionally biased region" description="Basic and acidic residues" evidence="1">
    <location>
        <begin position="85"/>
        <end position="98"/>
    </location>
</feature>
<dbReference type="RefSeq" id="WP_048166491.1">
    <property type="nucleotide sequence ID" value="NZ_CP009502.1"/>
</dbReference>
<dbReference type="AlphaFoldDB" id="A0A0E3KQM6"/>
<sequence length="109" mass="12261">MDTLKKVIVYILAAIGFVSVVKHIHISRCKEGCCLCNKFKTKEEGSRTKAEVFKTKVEGFKTKAEGLKAKVEGLKSKVYESKAKVQESEVREEGEKRTGTRYGSNPLKY</sequence>
<evidence type="ECO:0000256" key="1">
    <source>
        <dbReference type="SAM" id="MobiDB-lite"/>
    </source>
</evidence>
<gene>
    <name evidence="3" type="ORF">MSTHC_0175</name>
</gene>
<dbReference type="GeneID" id="41601438"/>
<dbReference type="PATRIC" id="fig|1434121.4.peg.223"/>
<reference evidence="3 4" key="1">
    <citation type="submission" date="2014-07" db="EMBL/GenBank/DDBJ databases">
        <title>Methanogenic archaea and the global carbon cycle.</title>
        <authorList>
            <person name="Henriksen J.R."/>
            <person name="Luke J."/>
            <person name="Reinhart S."/>
            <person name="Benedict M.N."/>
            <person name="Youngblut N.D."/>
            <person name="Metcalf M.E."/>
            <person name="Whitaker R.J."/>
            <person name="Metcalf W.W."/>
        </authorList>
    </citation>
    <scope>NUCLEOTIDE SEQUENCE [LARGE SCALE GENOMIC DNA]</scope>
    <source>
        <strain evidence="3 4">CHTI-55</strain>
    </source>
</reference>
<feature type="transmembrane region" description="Helical" evidence="2">
    <location>
        <begin position="7"/>
        <end position="26"/>
    </location>
</feature>
<evidence type="ECO:0000313" key="3">
    <source>
        <dbReference type="EMBL" id="AKB14493.1"/>
    </source>
</evidence>
<protein>
    <submittedName>
        <fullName evidence="3">Uncharacterized protein</fullName>
    </submittedName>
</protein>
<keyword evidence="2" id="KW-0812">Transmembrane</keyword>
<feature type="region of interest" description="Disordered" evidence="1">
    <location>
        <begin position="85"/>
        <end position="109"/>
    </location>
</feature>
<evidence type="ECO:0000256" key="2">
    <source>
        <dbReference type="SAM" id="Phobius"/>
    </source>
</evidence>
<dbReference type="EMBL" id="CP009502">
    <property type="protein sequence ID" value="AKB14493.1"/>
    <property type="molecule type" value="Genomic_DNA"/>
</dbReference>
<proteinExistence type="predicted"/>
<organism evidence="3 4">
    <name type="scientific">Methanosarcina thermophila CHTI-55</name>
    <dbReference type="NCBI Taxonomy" id="1434121"/>
    <lineage>
        <taxon>Archaea</taxon>
        <taxon>Methanobacteriati</taxon>
        <taxon>Methanobacteriota</taxon>
        <taxon>Stenosarchaea group</taxon>
        <taxon>Methanomicrobia</taxon>
        <taxon>Methanosarcinales</taxon>
        <taxon>Methanosarcinaceae</taxon>
        <taxon>Methanosarcina</taxon>
    </lineage>
</organism>
<accession>A0A0E3KQM6</accession>
<dbReference type="KEGG" id="mthe:MSTHC_0175"/>
<dbReference type="HOGENOM" id="CLU_170802_0_0_2"/>
<name>A0A0E3KQM6_METTE</name>